<accession>A0A916U123</accession>
<gene>
    <name evidence="1" type="ORF">GCM10010994_14100</name>
</gene>
<dbReference type="AlphaFoldDB" id="A0A916U123"/>
<sequence length="85" mass="9400">MDVGQGRQPGPKILRQFLSCPAPAPGQLKKRHYAGEYVFHAVIEFKPEFRLPLEMVANLALPVPSQEDRLDAADEFQGGDGPLIE</sequence>
<proteinExistence type="predicted"/>
<dbReference type="Proteomes" id="UP000637002">
    <property type="component" value="Unassembled WGS sequence"/>
</dbReference>
<name>A0A916U123_9HYPH</name>
<evidence type="ECO:0000313" key="2">
    <source>
        <dbReference type="Proteomes" id="UP000637002"/>
    </source>
</evidence>
<comment type="caution">
    <text evidence="1">The sequence shown here is derived from an EMBL/GenBank/DDBJ whole genome shotgun (WGS) entry which is preliminary data.</text>
</comment>
<protein>
    <submittedName>
        <fullName evidence="1">Uncharacterized protein</fullName>
    </submittedName>
</protein>
<organism evidence="1 2">
    <name type="scientific">Chelatococcus reniformis</name>
    <dbReference type="NCBI Taxonomy" id="1494448"/>
    <lineage>
        <taxon>Bacteria</taxon>
        <taxon>Pseudomonadati</taxon>
        <taxon>Pseudomonadota</taxon>
        <taxon>Alphaproteobacteria</taxon>
        <taxon>Hyphomicrobiales</taxon>
        <taxon>Chelatococcaceae</taxon>
        <taxon>Chelatococcus</taxon>
    </lineage>
</organism>
<reference evidence="1" key="1">
    <citation type="journal article" date="2014" name="Int. J. Syst. Evol. Microbiol.">
        <title>Complete genome sequence of Corynebacterium casei LMG S-19264T (=DSM 44701T), isolated from a smear-ripened cheese.</title>
        <authorList>
            <consortium name="US DOE Joint Genome Institute (JGI-PGF)"/>
            <person name="Walter F."/>
            <person name="Albersmeier A."/>
            <person name="Kalinowski J."/>
            <person name="Ruckert C."/>
        </authorList>
    </citation>
    <scope>NUCLEOTIDE SEQUENCE</scope>
    <source>
        <strain evidence="1">CGMCC 1.12919</strain>
    </source>
</reference>
<dbReference type="EMBL" id="BMGG01000002">
    <property type="protein sequence ID" value="GGC56364.1"/>
    <property type="molecule type" value="Genomic_DNA"/>
</dbReference>
<reference evidence="1" key="2">
    <citation type="submission" date="2020-09" db="EMBL/GenBank/DDBJ databases">
        <authorList>
            <person name="Sun Q."/>
            <person name="Zhou Y."/>
        </authorList>
    </citation>
    <scope>NUCLEOTIDE SEQUENCE</scope>
    <source>
        <strain evidence="1">CGMCC 1.12919</strain>
    </source>
</reference>
<evidence type="ECO:0000313" key="1">
    <source>
        <dbReference type="EMBL" id="GGC56364.1"/>
    </source>
</evidence>
<keyword evidence="2" id="KW-1185">Reference proteome</keyword>